<dbReference type="SUPFAM" id="SSF46934">
    <property type="entry name" value="UBA-like"/>
    <property type="match status" value="1"/>
</dbReference>
<dbReference type="Gene3D" id="3.10.20.90">
    <property type="entry name" value="Phosphatidylinositol 3-kinase Catalytic Subunit, Chain A, domain 1"/>
    <property type="match status" value="1"/>
</dbReference>
<evidence type="ECO:0000256" key="10">
    <source>
        <dbReference type="PROSITE-ProRule" id="PRU00228"/>
    </source>
</evidence>
<dbReference type="Pfam" id="PF16158">
    <property type="entry name" value="N_BRCA1_IG"/>
    <property type="match status" value="1"/>
</dbReference>
<dbReference type="Pfam" id="PF00569">
    <property type="entry name" value="ZZ"/>
    <property type="match status" value="1"/>
</dbReference>
<dbReference type="InterPro" id="IPR000270">
    <property type="entry name" value="PB1_dom"/>
</dbReference>
<comment type="caution">
    <text evidence="14">The sequence shown here is derived from an EMBL/GenBank/DDBJ whole genome shotgun (WGS) entry which is preliminary data.</text>
</comment>
<dbReference type="SUPFAM" id="SSF57850">
    <property type="entry name" value="RING/U-box"/>
    <property type="match status" value="1"/>
</dbReference>
<evidence type="ECO:0008006" key="16">
    <source>
        <dbReference type="Google" id="ProtNLM"/>
    </source>
</evidence>
<evidence type="ECO:0000256" key="5">
    <source>
        <dbReference type="ARBA" id="ARBA00022723"/>
    </source>
</evidence>
<evidence type="ECO:0000256" key="1">
    <source>
        <dbReference type="ARBA" id="ARBA00004116"/>
    </source>
</evidence>
<dbReference type="InterPro" id="IPR013783">
    <property type="entry name" value="Ig-like_fold"/>
</dbReference>
<evidence type="ECO:0000256" key="3">
    <source>
        <dbReference type="ARBA" id="ARBA00022448"/>
    </source>
</evidence>
<dbReference type="SUPFAM" id="SSF54277">
    <property type="entry name" value="CAD &amp; PB1 domains"/>
    <property type="match status" value="1"/>
</dbReference>
<dbReference type="GO" id="GO:0006914">
    <property type="term" value="P:autophagy"/>
    <property type="evidence" value="ECO:0007669"/>
    <property type="project" value="UniProtKB-KW"/>
</dbReference>
<comment type="subcellular location">
    <subcellularLocation>
        <location evidence="1">Vacuole</location>
    </subcellularLocation>
</comment>
<dbReference type="PROSITE" id="PS51745">
    <property type="entry name" value="PB1"/>
    <property type="match status" value="1"/>
</dbReference>
<comment type="subunit">
    <text evidence="2">Homodimers and heterodimers.</text>
</comment>
<dbReference type="InterPro" id="IPR053793">
    <property type="entry name" value="PB1-like"/>
</dbReference>
<dbReference type="EMBL" id="BTGU01000021">
    <property type="protein sequence ID" value="GMN46016.1"/>
    <property type="molecule type" value="Genomic_DNA"/>
</dbReference>
<keyword evidence="4" id="KW-0926">Vacuole</keyword>
<reference evidence="14" key="1">
    <citation type="submission" date="2023-07" db="EMBL/GenBank/DDBJ databases">
        <title>draft genome sequence of fig (Ficus carica).</title>
        <authorList>
            <person name="Takahashi T."/>
            <person name="Nishimura K."/>
        </authorList>
    </citation>
    <scope>NUCLEOTIDE SEQUENCE</scope>
</reference>
<evidence type="ECO:0000256" key="8">
    <source>
        <dbReference type="ARBA" id="ARBA00022927"/>
    </source>
</evidence>
<evidence type="ECO:0000256" key="2">
    <source>
        <dbReference type="ARBA" id="ARBA00011726"/>
    </source>
</evidence>
<evidence type="ECO:0000256" key="6">
    <source>
        <dbReference type="ARBA" id="ARBA00022771"/>
    </source>
</evidence>
<evidence type="ECO:0000256" key="4">
    <source>
        <dbReference type="ARBA" id="ARBA00022554"/>
    </source>
</evidence>
<dbReference type="Gene3D" id="1.10.8.10">
    <property type="entry name" value="DNA helicase RuvA subunit, C-terminal domain"/>
    <property type="match status" value="2"/>
</dbReference>
<evidence type="ECO:0000256" key="7">
    <source>
        <dbReference type="ARBA" id="ARBA00022833"/>
    </source>
</evidence>
<dbReference type="GO" id="GO:0015031">
    <property type="term" value="P:protein transport"/>
    <property type="evidence" value="ECO:0007669"/>
    <property type="project" value="UniProtKB-KW"/>
</dbReference>
<proteinExistence type="predicted"/>
<dbReference type="CDD" id="cd14947">
    <property type="entry name" value="NBR1_like"/>
    <property type="match status" value="1"/>
</dbReference>
<sequence>MASSMVIKVKYGDTLRRFNATVNGNDQLDLDMVGLKAKVLSLFSLNPDADITLTYIDEDGDVVTLVDDDDLRDVMRQELKFLRIDVQSKNDKSGRSCARSSGSSTPLRFSSDQLPLPNINRIATEVLKPVPEPLRAALLKLSHDSAKVASTSPAVANLVDSLSRMGLSFSLPQLIGETSAQNPTLASPEVPAAAAGSKSPQLSPKTNQEAPKTNLVDVGNGTGGAGATVTPVRPSVDLNKPPAECDSSEPTDLKSIPVAVSAGDDRKKKKQVDSNLKGKLVGCEASASSSVPIKHVKKCPLPTRDGFTNPFNECPFSGVPLLNNPALPPPVFRPFHPTKRNHAEAMGGIFHRGIRCDGCGVHPITGPRFKSKVKEDYDLCSVCFSEMGVESDYIRIDRPLSFRHPMSFKGTHEQHPWVIPPALPHFLRKAGRPKFDSRFILDVNVMDGTLMGPFTPFTKIWRMRNNGSLVWPQGSQLVWIGGDRFSGTLTAEMEIPAEGVPIDGELDVAVDFIAPEHPGRYISYWRMASPSGQKFGQRVWVLIQVDVSLSNAFSLSIPVSLGLPPFTSGTQHPQPINVNVDTNMECDLPKPSNGFAEPVKPMNVQQPRNEELNFPIDESLLVGHGVSSASVTEATSPSSSQGDSQIVFEEALLKELEEMGFKQIDLNKEILRMNEYNLEQSVDDLCGVAEWDPLLEELEEMGFCDAETNKKLLAKNNGSIKRVVMDLVNGEKNA</sequence>
<evidence type="ECO:0000256" key="11">
    <source>
        <dbReference type="SAM" id="MobiDB-lite"/>
    </source>
</evidence>
<evidence type="ECO:0000313" key="14">
    <source>
        <dbReference type="EMBL" id="GMN46016.1"/>
    </source>
</evidence>
<dbReference type="PANTHER" id="PTHR20930:SF0">
    <property type="entry name" value="PROTEIN ILRUN"/>
    <property type="match status" value="1"/>
</dbReference>
<dbReference type="InterPro" id="IPR043145">
    <property type="entry name" value="Znf_ZZ_sf"/>
</dbReference>
<protein>
    <recommendedName>
        <fullName evidence="16">Protein NBR1 homolog</fullName>
    </recommendedName>
</protein>
<gene>
    <name evidence="14" type="ORF">TIFTF001_015179</name>
</gene>
<evidence type="ECO:0000259" key="13">
    <source>
        <dbReference type="PROSITE" id="PS51745"/>
    </source>
</evidence>
<dbReference type="Pfam" id="PF00564">
    <property type="entry name" value="PB1"/>
    <property type="match status" value="1"/>
</dbReference>
<evidence type="ECO:0000256" key="9">
    <source>
        <dbReference type="ARBA" id="ARBA00023006"/>
    </source>
</evidence>
<dbReference type="SMART" id="SM00291">
    <property type="entry name" value="ZnF_ZZ"/>
    <property type="match status" value="1"/>
</dbReference>
<dbReference type="GO" id="GO:0005773">
    <property type="term" value="C:vacuole"/>
    <property type="evidence" value="ECO:0007669"/>
    <property type="project" value="UniProtKB-SubCell"/>
</dbReference>
<dbReference type="InterPro" id="IPR056893">
    <property type="entry name" value="UBA_Nbr1_C"/>
</dbReference>
<keyword evidence="9" id="KW-0072">Autophagy</keyword>
<feature type="compositionally biased region" description="Polar residues" evidence="11">
    <location>
        <begin position="198"/>
        <end position="211"/>
    </location>
</feature>
<feature type="region of interest" description="Disordered" evidence="11">
    <location>
        <begin position="91"/>
        <end position="112"/>
    </location>
</feature>
<keyword evidence="15" id="KW-1185">Reference proteome</keyword>
<dbReference type="InterPro" id="IPR000433">
    <property type="entry name" value="Znf_ZZ"/>
</dbReference>
<feature type="region of interest" description="Disordered" evidence="11">
    <location>
        <begin position="181"/>
        <end position="251"/>
    </location>
</feature>
<dbReference type="Gene3D" id="3.30.60.90">
    <property type="match status" value="1"/>
</dbReference>
<keyword evidence="6 10" id="KW-0863">Zinc-finger</keyword>
<dbReference type="PROSITE" id="PS50135">
    <property type="entry name" value="ZF_ZZ_2"/>
    <property type="match status" value="1"/>
</dbReference>
<dbReference type="FunFam" id="1.10.8.10:FF:000085">
    <property type="entry name" value="protein NBR1 homolog"/>
    <property type="match status" value="1"/>
</dbReference>
<dbReference type="Proteomes" id="UP001187192">
    <property type="component" value="Unassembled WGS sequence"/>
</dbReference>
<dbReference type="SMART" id="SM00666">
    <property type="entry name" value="PB1"/>
    <property type="match status" value="1"/>
</dbReference>
<dbReference type="InterPro" id="IPR009060">
    <property type="entry name" value="UBA-like_sf"/>
</dbReference>
<dbReference type="CDD" id="cd14319">
    <property type="entry name" value="UBA_NBR1"/>
    <property type="match status" value="1"/>
</dbReference>
<evidence type="ECO:0000259" key="12">
    <source>
        <dbReference type="PROSITE" id="PS50135"/>
    </source>
</evidence>
<keyword evidence="5" id="KW-0479">Metal-binding</keyword>
<name>A0AA88D7N5_FICCA</name>
<feature type="domain" description="PB1" evidence="13">
    <location>
        <begin position="4"/>
        <end position="89"/>
    </location>
</feature>
<keyword evidence="8" id="KW-0653">Protein transport</keyword>
<keyword evidence="3" id="KW-0813">Transport</keyword>
<keyword evidence="7" id="KW-0862">Zinc</keyword>
<feature type="domain" description="ZZ-type" evidence="12">
    <location>
        <begin position="351"/>
        <end position="401"/>
    </location>
</feature>
<dbReference type="AlphaFoldDB" id="A0AA88D7N5"/>
<dbReference type="Pfam" id="PF24932">
    <property type="entry name" value="UBA_NBR1_C"/>
    <property type="match status" value="2"/>
</dbReference>
<evidence type="ECO:0000313" key="15">
    <source>
        <dbReference type="Proteomes" id="UP001187192"/>
    </source>
</evidence>
<accession>A0AA88D7N5</accession>
<dbReference type="PANTHER" id="PTHR20930">
    <property type="entry name" value="OVARIAN CARCINOMA ANTIGEN CA125-RELATED"/>
    <property type="match status" value="1"/>
</dbReference>
<dbReference type="GO" id="GO:0008270">
    <property type="term" value="F:zinc ion binding"/>
    <property type="evidence" value="ECO:0007669"/>
    <property type="project" value="UniProtKB-KW"/>
</dbReference>
<feature type="compositionally biased region" description="Low complexity" evidence="11">
    <location>
        <begin position="95"/>
        <end position="104"/>
    </location>
</feature>
<dbReference type="InterPro" id="IPR032350">
    <property type="entry name" value="Nbr1_FW"/>
</dbReference>
<dbReference type="Gene3D" id="2.60.40.10">
    <property type="entry name" value="Immunoglobulins"/>
    <property type="match status" value="1"/>
</dbReference>
<organism evidence="14 15">
    <name type="scientific">Ficus carica</name>
    <name type="common">Common fig</name>
    <dbReference type="NCBI Taxonomy" id="3494"/>
    <lineage>
        <taxon>Eukaryota</taxon>
        <taxon>Viridiplantae</taxon>
        <taxon>Streptophyta</taxon>
        <taxon>Embryophyta</taxon>
        <taxon>Tracheophyta</taxon>
        <taxon>Spermatophyta</taxon>
        <taxon>Magnoliopsida</taxon>
        <taxon>eudicotyledons</taxon>
        <taxon>Gunneridae</taxon>
        <taxon>Pentapetalae</taxon>
        <taxon>rosids</taxon>
        <taxon>fabids</taxon>
        <taxon>Rosales</taxon>
        <taxon>Moraceae</taxon>
        <taxon>Ficeae</taxon>
        <taxon>Ficus</taxon>
    </lineage>
</organism>